<evidence type="ECO:0000313" key="2">
    <source>
        <dbReference type="EMBL" id="MBM7590996.1"/>
    </source>
</evidence>
<dbReference type="PROSITE" id="PS51257">
    <property type="entry name" value="PROKAR_LIPOPROTEIN"/>
    <property type="match status" value="1"/>
</dbReference>
<protein>
    <submittedName>
        <fullName evidence="2">Uncharacterized protein</fullName>
    </submittedName>
</protein>
<evidence type="ECO:0000313" key="3">
    <source>
        <dbReference type="Proteomes" id="UP000717624"/>
    </source>
</evidence>
<organism evidence="2 3">
    <name type="scientific">Brevibacillus fulvus</name>
    <dbReference type="NCBI Taxonomy" id="1125967"/>
    <lineage>
        <taxon>Bacteria</taxon>
        <taxon>Bacillati</taxon>
        <taxon>Bacillota</taxon>
        <taxon>Bacilli</taxon>
        <taxon>Bacillales</taxon>
        <taxon>Paenibacillaceae</taxon>
        <taxon>Brevibacillus</taxon>
    </lineage>
</organism>
<dbReference type="EMBL" id="JAFBEB010000008">
    <property type="protein sequence ID" value="MBM7590996.1"/>
    <property type="molecule type" value="Genomic_DNA"/>
</dbReference>
<dbReference type="AlphaFoldDB" id="A0A938Y097"/>
<evidence type="ECO:0000256" key="1">
    <source>
        <dbReference type="SAM" id="MobiDB-lite"/>
    </source>
</evidence>
<name>A0A938Y097_9BACL</name>
<reference evidence="2" key="1">
    <citation type="submission" date="2021-01" db="EMBL/GenBank/DDBJ databases">
        <title>Genomic Encyclopedia of Type Strains, Phase IV (KMG-IV): sequencing the most valuable type-strain genomes for metagenomic binning, comparative biology and taxonomic classification.</title>
        <authorList>
            <person name="Goeker M."/>
        </authorList>
    </citation>
    <scope>NUCLEOTIDE SEQUENCE</scope>
    <source>
        <strain evidence="2">DSM 25523</strain>
    </source>
</reference>
<dbReference type="Proteomes" id="UP000717624">
    <property type="component" value="Unassembled WGS sequence"/>
</dbReference>
<gene>
    <name evidence="2" type="ORF">JOD01_002608</name>
</gene>
<sequence>MRRKCGMCLFVVVLLTGCQPTSRPGTTSYSDPNYYYQQSVVRPDGSEPNVTPYGPPVNSGTSTDYDRPLRRDAISDYSRIWPTTVPKRTKP</sequence>
<proteinExistence type="predicted"/>
<accession>A0A938Y097</accession>
<keyword evidence="3" id="KW-1185">Reference proteome</keyword>
<comment type="caution">
    <text evidence="2">The sequence shown here is derived from an EMBL/GenBank/DDBJ whole genome shotgun (WGS) entry which is preliminary data.</text>
</comment>
<feature type="region of interest" description="Disordered" evidence="1">
    <location>
        <begin position="42"/>
        <end position="68"/>
    </location>
</feature>
<dbReference type="RefSeq" id="WP_204518730.1">
    <property type="nucleotide sequence ID" value="NZ_BAABIN010000005.1"/>
</dbReference>